<feature type="compositionally biased region" description="Polar residues" evidence="1">
    <location>
        <begin position="285"/>
        <end position="295"/>
    </location>
</feature>
<dbReference type="PROSITE" id="PS51698">
    <property type="entry name" value="U_BOX"/>
    <property type="match status" value="1"/>
</dbReference>
<dbReference type="InParanoid" id="B8BZS9"/>
<dbReference type="CDD" id="cd16655">
    <property type="entry name" value="RING-Ubox_WDSUB1-like"/>
    <property type="match status" value="1"/>
</dbReference>
<dbReference type="KEGG" id="tps:THAPSDRAFT_22339"/>
<dbReference type="Pfam" id="PF04564">
    <property type="entry name" value="U-box"/>
    <property type="match status" value="1"/>
</dbReference>
<dbReference type="InterPro" id="IPR013083">
    <property type="entry name" value="Znf_RING/FYVE/PHD"/>
</dbReference>
<dbReference type="GeneID" id="7448840"/>
<dbReference type="Proteomes" id="UP000001449">
    <property type="component" value="Chromosome 4"/>
</dbReference>
<evidence type="ECO:0000313" key="4">
    <source>
        <dbReference type="EMBL" id="EED92939.1"/>
    </source>
</evidence>
<dbReference type="RefSeq" id="XP_002289402.1">
    <property type="nucleotide sequence ID" value="XM_002289366.1"/>
</dbReference>
<dbReference type="AlphaFoldDB" id="B8BZS9"/>
<dbReference type="PaxDb" id="35128-Thaps22339"/>
<dbReference type="Pfam" id="PF00226">
    <property type="entry name" value="DnaJ"/>
    <property type="match status" value="1"/>
</dbReference>
<feature type="region of interest" description="Disordered" evidence="1">
    <location>
        <begin position="101"/>
        <end position="170"/>
    </location>
</feature>
<feature type="compositionally biased region" description="Polar residues" evidence="1">
    <location>
        <begin position="221"/>
        <end position="233"/>
    </location>
</feature>
<protein>
    <recommendedName>
        <fullName evidence="6">J domain-containing protein</fullName>
    </recommendedName>
</protein>
<organism evidence="4 5">
    <name type="scientific">Thalassiosira pseudonana</name>
    <name type="common">Marine diatom</name>
    <name type="synonym">Cyclotella nana</name>
    <dbReference type="NCBI Taxonomy" id="35128"/>
    <lineage>
        <taxon>Eukaryota</taxon>
        <taxon>Sar</taxon>
        <taxon>Stramenopiles</taxon>
        <taxon>Ochrophyta</taxon>
        <taxon>Bacillariophyta</taxon>
        <taxon>Coscinodiscophyceae</taxon>
        <taxon>Thalassiosirophycidae</taxon>
        <taxon>Thalassiosirales</taxon>
        <taxon>Thalassiosiraceae</taxon>
        <taxon>Thalassiosira</taxon>
    </lineage>
</organism>
<dbReference type="SUPFAM" id="SSF46565">
    <property type="entry name" value="Chaperone J-domain"/>
    <property type="match status" value="1"/>
</dbReference>
<feature type="region of interest" description="Disordered" evidence="1">
    <location>
        <begin position="186"/>
        <end position="316"/>
    </location>
</feature>
<dbReference type="PROSITE" id="PS50076">
    <property type="entry name" value="DNAJ_2"/>
    <property type="match status" value="1"/>
</dbReference>
<evidence type="ECO:0000313" key="5">
    <source>
        <dbReference type="Proteomes" id="UP000001449"/>
    </source>
</evidence>
<dbReference type="SMART" id="SM00271">
    <property type="entry name" value="DnaJ"/>
    <property type="match status" value="1"/>
</dbReference>
<dbReference type="SMART" id="SM00504">
    <property type="entry name" value="Ubox"/>
    <property type="match status" value="1"/>
</dbReference>
<dbReference type="SUPFAM" id="SSF57850">
    <property type="entry name" value="RING/U-box"/>
    <property type="match status" value="1"/>
</dbReference>
<dbReference type="Gene3D" id="3.30.40.10">
    <property type="entry name" value="Zinc/RING finger domain, C3HC4 (zinc finger)"/>
    <property type="match status" value="1"/>
</dbReference>
<proteinExistence type="predicted"/>
<feature type="compositionally biased region" description="Polar residues" evidence="1">
    <location>
        <begin position="253"/>
        <end position="265"/>
    </location>
</feature>
<dbReference type="EMBL" id="CM000641">
    <property type="protein sequence ID" value="EED92939.1"/>
    <property type="molecule type" value="Genomic_DNA"/>
</dbReference>
<dbReference type="eggNOG" id="ENOG502R2WB">
    <property type="taxonomic scope" value="Eukaryota"/>
</dbReference>
<dbReference type="InterPro" id="IPR003613">
    <property type="entry name" value="Ubox_domain"/>
</dbReference>
<dbReference type="PANTHER" id="PTHR46573">
    <property type="entry name" value="WD REPEAT, SAM AND U-BOX DOMAIN-CONTAINING PROTEIN 1"/>
    <property type="match status" value="1"/>
</dbReference>
<feature type="region of interest" description="Disordered" evidence="1">
    <location>
        <begin position="421"/>
        <end position="472"/>
    </location>
</feature>
<feature type="compositionally biased region" description="Low complexity" evidence="1">
    <location>
        <begin position="101"/>
        <end position="117"/>
    </location>
</feature>
<name>B8BZS9_THAPS</name>
<evidence type="ECO:0000256" key="1">
    <source>
        <dbReference type="SAM" id="MobiDB-lite"/>
    </source>
</evidence>
<feature type="domain" description="U-box" evidence="3">
    <location>
        <begin position="341"/>
        <end position="414"/>
    </location>
</feature>
<evidence type="ECO:0000259" key="2">
    <source>
        <dbReference type="PROSITE" id="PS50076"/>
    </source>
</evidence>
<feature type="compositionally biased region" description="Basic and acidic residues" evidence="1">
    <location>
        <begin position="235"/>
        <end position="250"/>
    </location>
</feature>
<feature type="compositionally biased region" description="Low complexity" evidence="1">
    <location>
        <begin position="449"/>
        <end position="462"/>
    </location>
</feature>
<dbReference type="PRINTS" id="PR00625">
    <property type="entry name" value="JDOMAIN"/>
</dbReference>
<dbReference type="CDD" id="cd06257">
    <property type="entry name" value="DnaJ"/>
    <property type="match status" value="1"/>
</dbReference>
<reference evidence="4 5" key="2">
    <citation type="journal article" date="2008" name="Nature">
        <title>The Phaeodactylum genome reveals the evolutionary history of diatom genomes.</title>
        <authorList>
            <person name="Bowler C."/>
            <person name="Allen A.E."/>
            <person name="Badger J.H."/>
            <person name="Grimwood J."/>
            <person name="Jabbari K."/>
            <person name="Kuo A."/>
            <person name="Maheswari U."/>
            <person name="Martens C."/>
            <person name="Maumus F."/>
            <person name="Otillar R.P."/>
            <person name="Rayko E."/>
            <person name="Salamov A."/>
            <person name="Vandepoele K."/>
            <person name="Beszteri B."/>
            <person name="Gruber A."/>
            <person name="Heijde M."/>
            <person name="Katinka M."/>
            <person name="Mock T."/>
            <person name="Valentin K."/>
            <person name="Verret F."/>
            <person name="Berges J.A."/>
            <person name="Brownlee C."/>
            <person name="Cadoret J.P."/>
            <person name="Chiovitti A."/>
            <person name="Choi C.J."/>
            <person name="Coesel S."/>
            <person name="De Martino A."/>
            <person name="Detter J.C."/>
            <person name="Durkin C."/>
            <person name="Falciatore A."/>
            <person name="Fournet J."/>
            <person name="Haruta M."/>
            <person name="Huysman M.J."/>
            <person name="Jenkins B.D."/>
            <person name="Jiroutova K."/>
            <person name="Jorgensen R.E."/>
            <person name="Joubert Y."/>
            <person name="Kaplan A."/>
            <person name="Kroger N."/>
            <person name="Kroth P.G."/>
            <person name="La Roche J."/>
            <person name="Lindquist E."/>
            <person name="Lommer M."/>
            <person name="Martin-Jezequel V."/>
            <person name="Lopez P.J."/>
            <person name="Lucas S."/>
            <person name="Mangogna M."/>
            <person name="McGinnis K."/>
            <person name="Medlin L.K."/>
            <person name="Montsant A."/>
            <person name="Oudot-Le Secq M.P."/>
            <person name="Napoli C."/>
            <person name="Obornik M."/>
            <person name="Parker M.S."/>
            <person name="Petit J.L."/>
            <person name="Porcel B.M."/>
            <person name="Poulsen N."/>
            <person name="Robison M."/>
            <person name="Rychlewski L."/>
            <person name="Rynearson T.A."/>
            <person name="Schmutz J."/>
            <person name="Shapiro H."/>
            <person name="Siaut M."/>
            <person name="Stanley M."/>
            <person name="Sussman M.R."/>
            <person name="Taylor A.R."/>
            <person name="Vardi A."/>
            <person name="von Dassow P."/>
            <person name="Vyverman W."/>
            <person name="Willis A."/>
            <person name="Wyrwicz L.S."/>
            <person name="Rokhsar D.S."/>
            <person name="Weissenbach J."/>
            <person name="Armbrust E.V."/>
            <person name="Green B.R."/>
            <person name="Van de Peer Y."/>
            <person name="Grigoriev I.V."/>
        </authorList>
    </citation>
    <scope>NUCLEOTIDE SEQUENCE [LARGE SCALE GENOMIC DNA]</scope>
    <source>
        <strain evidence="4 5">CCMP1335</strain>
    </source>
</reference>
<dbReference type="InterPro" id="IPR001623">
    <property type="entry name" value="DnaJ_domain"/>
</dbReference>
<gene>
    <name evidence="4" type="ORF">THAPSDRAFT_22339</name>
</gene>
<evidence type="ECO:0000259" key="3">
    <source>
        <dbReference type="PROSITE" id="PS51698"/>
    </source>
</evidence>
<dbReference type="GO" id="GO:0004842">
    <property type="term" value="F:ubiquitin-protein transferase activity"/>
    <property type="evidence" value="ECO:0007669"/>
    <property type="project" value="InterPro"/>
</dbReference>
<feature type="compositionally biased region" description="Basic residues" evidence="1">
    <location>
        <begin position="196"/>
        <end position="207"/>
    </location>
</feature>
<accession>B8BZS9</accession>
<feature type="domain" description="J" evidence="2">
    <location>
        <begin position="13"/>
        <end position="87"/>
    </location>
</feature>
<keyword evidence="5" id="KW-1185">Reference proteome</keyword>
<feature type="compositionally biased region" description="Basic and acidic residues" evidence="1">
    <location>
        <begin position="266"/>
        <end position="282"/>
    </location>
</feature>
<dbReference type="GO" id="GO:0016567">
    <property type="term" value="P:protein ubiquitination"/>
    <property type="evidence" value="ECO:0007669"/>
    <property type="project" value="InterPro"/>
</dbReference>
<dbReference type="PANTHER" id="PTHR46573:SF1">
    <property type="entry name" value="WD REPEAT, SAM AND U-BOX DOMAIN-CONTAINING PROTEIN 1"/>
    <property type="match status" value="1"/>
</dbReference>
<reference evidence="4 5" key="1">
    <citation type="journal article" date="2004" name="Science">
        <title>The genome of the diatom Thalassiosira pseudonana: ecology, evolution, and metabolism.</title>
        <authorList>
            <person name="Armbrust E.V."/>
            <person name="Berges J.A."/>
            <person name="Bowler C."/>
            <person name="Green B.R."/>
            <person name="Martinez D."/>
            <person name="Putnam N.H."/>
            <person name="Zhou S."/>
            <person name="Allen A.E."/>
            <person name="Apt K.E."/>
            <person name="Bechner M."/>
            <person name="Brzezinski M.A."/>
            <person name="Chaal B.K."/>
            <person name="Chiovitti A."/>
            <person name="Davis A.K."/>
            <person name="Demarest M.S."/>
            <person name="Detter J.C."/>
            <person name="Glavina T."/>
            <person name="Goodstein D."/>
            <person name="Hadi M.Z."/>
            <person name="Hellsten U."/>
            <person name="Hildebrand M."/>
            <person name="Jenkins B.D."/>
            <person name="Jurka J."/>
            <person name="Kapitonov V.V."/>
            <person name="Kroger N."/>
            <person name="Lau W.W."/>
            <person name="Lane T.W."/>
            <person name="Larimer F.W."/>
            <person name="Lippmeier J.C."/>
            <person name="Lucas S."/>
            <person name="Medina M."/>
            <person name="Montsant A."/>
            <person name="Obornik M."/>
            <person name="Parker M.S."/>
            <person name="Palenik B."/>
            <person name="Pazour G.J."/>
            <person name="Richardson P.M."/>
            <person name="Rynearson T.A."/>
            <person name="Saito M.A."/>
            <person name="Schwartz D.C."/>
            <person name="Thamatrakoln K."/>
            <person name="Valentin K."/>
            <person name="Vardi A."/>
            <person name="Wilkerson F.P."/>
            <person name="Rokhsar D.S."/>
        </authorList>
    </citation>
    <scope>NUCLEOTIDE SEQUENCE [LARGE SCALE GENOMIC DNA]</scope>
    <source>
        <strain evidence="4 5">CCMP1335</strain>
    </source>
</reference>
<feature type="compositionally biased region" description="Acidic residues" evidence="1">
    <location>
        <begin position="153"/>
        <end position="164"/>
    </location>
</feature>
<dbReference type="InterPro" id="IPR036869">
    <property type="entry name" value="J_dom_sf"/>
</dbReference>
<evidence type="ECO:0008006" key="6">
    <source>
        <dbReference type="Google" id="ProtNLM"/>
    </source>
</evidence>
<dbReference type="Gene3D" id="1.10.287.110">
    <property type="entry name" value="DnaJ domain"/>
    <property type="match status" value="1"/>
</dbReference>
<dbReference type="HOGENOM" id="CLU_445178_0_0_1"/>
<sequence length="614" mass="67996">MSLFSSNGQPLLNPYELLGVNRPCTDDECNKAFKKLMLKLHPDKQPAGQTEEEAAAISLQFHNVMDAKSFLVEGEHLAAKRAYDTKLDRLEKQQAALEAQQAAATSAATATTKSAEQAHQEHRKANRRASCSEDLNGSSQMKDDRRGSWDCSTTEEDSSSEEDVGGVSKFRERQLKNRDYLNSFAKKAANDTSNKVHIKQTARHQRKGSNTEGSRRKQCSRDNSFAESCSSLFTDGKKTGDPAKSSEQKHTHTQASKFSMDNARSSSERLAKPPPMHSREGSRSFPVSPQTNGKRVSSADFMSVQPPPLNATNDFSSDATVNLSSTQHAQAKKRISDSIDLLAQKFHCPLTHQIINDPMTDFEGNSYERVAILKYLETHTVSPVTGNPLYALNLTPNTSLRERIRCTMQLKNSLDSLVGTEAAAAAAPEPKIAPPQPKTAKVTPPQPSSPSSSPRNSPHQQSRATKHKPMRESVDTFIKELNSSSPSVTMSRLDINGNSSFSYLGIKFKLEVPDGDTGFTIKTNFDHNKRAAGISIRLVEWNKAFQELGLSGKLTYRNVKGKYTFMLAKGMKPEEFKGRVFRHCIEYFVEMSIKLHNILNVTDLKKVGKVRLSG</sequence>
<dbReference type="InterPro" id="IPR052085">
    <property type="entry name" value="WD-SAM-U-box"/>
</dbReference>